<dbReference type="NCBIfam" id="NF033399">
    <property type="entry name" value="thiazolyl_GetA"/>
    <property type="match status" value="1"/>
</dbReference>
<proteinExistence type="predicted"/>
<dbReference type="EMBL" id="CP028137">
    <property type="protein sequence ID" value="AZZ50695.1"/>
    <property type="molecule type" value="Genomic_DNA"/>
</dbReference>
<protein>
    <submittedName>
        <fullName evidence="1">GE37468 family thiazolyl peptide</fullName>
    </submittedName>
</protein>
<sequence length="54" mass="5684">MNEKHLTDVRDLPMTVFEVADQGGVVESLTAGHGMKELADSNCVCYICCGGPAA</sequence>
<dbReference type="Proteomes" id="UP000285317">
    <property type="component" value="Chromosome"/>
</dbReference>
<gene>
    <name evidence="1" type="ORF">C1I64_00560</name>
</gene>
<dbReference type="AlphaFoldDB" id="A0A3T0SWM7"/>
<evidence type="ECO:0000313" key="2">
    <source>
        <dbReference type="Proteomes" id="UP000285317"/>
    </source>
</evidence>
<name>A0A3T0SWM7_9MICO</name>
<evidence type="ECO:0000313" key="1">
    <source>
        <dbReference type="EMBL" id="AZZ50695.1"/>
    </source>
</evidence>
<accession>A0A3T0SWM7</accession>
<dbReference type="RefSeq" id="WP_123445007.1">
    <property type="nucleotide sequence ID" value="NZ_CP028137.1"/>
</dbReference>
<reference evidence="1 2" key="1">
    <citation type="submission" date="2018-03" db="EMBL/GenBank/DDBJ databases">
        <title>Bacteriophage NCPPB3778 and a type I-E CRISPR drive the evolution of the US Biological Select Agent, Rathayibacter toxicus.</title>
        <authorList>
            <person name="Davis E.W.II."/>
            <person name="Tabima J.F."/>
            <person name="Weisberg A.J."/>
            <person name="Dantas Lopes L."/>
            <person name="Wiseman M.S."/>
            <person name="Wiseman M.S."/>
            <person name="Pupko T."/>
            <person name="Belcher M.S."/>
            <person name="Sechler A.J."/>
            <person name="Tancos M.A."/>
            <person name="Schroeder B.K."/>
            <person name="Murray T.D."/>
            <person name="Luster D.G."/>
            <person name="Schneider W.L."/>
            <person name="Rogers E."/>
            <person name="Andreote F.D."/>
            <person name="Grunwald N.J."/>
            <person name="Putnam M.L."/>
            <person name="Chang J.H."/>
        </authorList>
    </citation>
    <scope>NUCLEOTIDE SEQUENCE [LARGE SCALE GENOMIC DNA]</scope>
    <source>
        <strain evidence="1 2">DSM 15932</strain>
    </source>
</reference>
<dbReference type="KEGG" id="rfs:C1I64_00560"/>
<organism evidence="1 2">
    <name type="scientific">Rathayibacter festucae DSM 15932</name>
    <dbReference type="NCBI Taxonomy" id="1328866"/>
    <lineage>
        <taxon>Bacteria</taxon>
        <taxon>Bacillati</taxon>
        <taxon>Actinomycetota</taxon>
        <taxon>Actinomycetes</taxon>
        <taxon>Micrococcales</taxon>
        <taxon>Microbacteriaceae</taxon>
        <taxon>Rathayibacter</taxon>
    </lineage>
</organism>